<evidence type="ECO:0000256" key="4">
    <source>
        <dbReference type="ARBA" id="ARBA00022670"/>
    </source>
</evidence>
<dbReference type="CDD" id="cd22752">
    <property type="entry name" value="OTU_OTUD5-like"/>
    <property type="match status" value="1"/>
</dbReference>
<evidence type="ECO:0000256" key="6">
    <source>
        <dbReference type="ARBA" id="ARBA00022801"/>
    </source>
</evidence>
<dbReference type="FunFam" id="3.90.70.80:FF:000018">
    <property type="entry name" value="OTU domain-containing protein 5-B"/>
    <property type="match status" value="1"/>
</dbReference>
<feature type="region of interest" description="Disordered" evidence="8">
    <location>
        <begin position="17"/>
        <end position="124"/>
    </location>
</feature>
<accession>A0A8S1HBX5</accession>
<dbReference type="SUPFAM" id="SSF54001">
    <property type="entry name" value="Cysteine proteinases"/>
    <property type="match status" value="1"/>
</dbReference>
<keyword evidence="5" id="KW-0833">Ubl conjugation pathway</keyword>
<dbReference type="Pfam" id="PF02338">
    <property type="entry name" value="OTU"/>
    <property type="match status" value="1"/>
</dbReference>
<evidence type="ECO:0000256" key="5">
    <source>
        <dbReference type="ARBA" id="ARBA00022786"/>
    </source>
</evidence>
<dbReference type="EMBL" id="CAJGYM010000017">
    <property type="protein sequence ID" value="CAD6190690.1"/>
    <property type="molecule type" value="Genomic_DNA"/>
</dbReference>
<dbReference type="PANTHER" id="PTHR12419:SF4">
    <property type="entry name" value="OTU DOMAIN-CONTAINING PROTEIN 5"/>
    <property type="match status" value="1"/>
</dbReference>
<comment type="caution">
    <text evidence="10">The sequence shown here is derived from an EMBL/GenBank/DDBJ whole genome shotgun (WGS) entry which is preliminary data.</text>
</comment>
<dbReference type="InterPro" id="IPR038765">
    <property type="entry name" value="Papain-like_cys_pep_sf"/>
</dbReference>
<dbReference type="PROSITE" id="PS50802">
    <property type="entry name" value="OTU"/>
    <property type="match status" value="1"/>
</dbReference>
<feature type="region of interest" description="Disordered" evidence="8">
    <location>
        <begin position="360"/>
        <end position="413"/>
    </location>
</feature>
<feature type="compositionally biased region" description="Polar residues" evidence="8">
    <location>
        <begin position="389"/>
        <end position="400"/>
    </location>
</feature>
<dbReference type="OrthoDB" id="409956at2759"/>
<reference evidence="10" key="1">
    <citation type="submission" date="2020-10" db="EMBL/GenBank/DDBJ databases">
        <authorList>
            <person name="Kikuchi T."/>
        </authorList>
    </citation>
    <scope>NUCLEOTIDE SEQUENCE</scope>
    <source>
        <strain evidence="10">NKZ352</strain>
    </source>
</reference>
<dbReference type="GO" id="GO:0061578">
    <property type="term" value="F:K63-linked deubiquitinase activity"/>
    <property type="evidence" value="ECO:0007669"/>
    <property type="project" value="TreeGrafter"/>
</dbReference>
<feature type="compositionally biased region" description="Polar residues" evidence="8">
    <location>
        <begin position="21"/>
        <end position="37"/>
    </location>
</feature>
<evidence type="ECO:0000256" key="3">
    <source>
        <dbReference type="ARBA" id="ARBA00012759"/>
    </source>
</evidence>
<comment type="catalytic activity">
    <reaction evidence="1">
        <text>Thiol-dependent hydrolysis of ester, thioester, amide, peptide and isopeptide bonds formed by the C-terminal Gly of ubiquitin (a 76-residue protein attached to proteins as an intracellular targeting signal).</text>
        <dbReference type="EC" id="3.4.19.12"/>
    </reaction>
</comment>
<evidence type="ECO:0000256" key="2">
    <source>
        <dbReference type="ARBA" id="ARBA00010407"/>
    </source>
</evidence>
<evidence type="ECO:0000256" key="1">
    <source>
        <dbReference type="ARBA" id="ARBA00000707"/>
    </source>
</evidence>
<name>A0A8S1HBX5_9PELO</name>
<sequence length="462" mass="51508">MTILPPFKKKSTSVTVRMPVKNNSGSDLRNSTGNLQLQPCGPQGNARRMKNSPRPSDLRSQPPAKRTMYQPPSSLTSPLGSPRGSSSVHSLDDHHQLHSNAGDSATQGIPQKNNLSSGTLNNNSDDEYELEYARDEQVEKEFADRLQARGLTIKEMEGDGACMFRAIAEQVYGDQEMHGQIRDLCMNYMENNRDYYRDFIVEDFDQYIARKRLSNVHGNHVELQAISEMFARPVEVYQYSDEPINILLPRNMEASGERPATEPAQQNAPLRLSYHGAVHYNAIVDPHAATIGVGLGLPGMVPGAAEASLLADAMIDSERNHLEETMLQDKLKMTDWQRTQVDMEEQIARESYLDYVRSVDQRKPKMSPQRSPHSKSPISSPKPKKANSGIKSPSPKNQQADVPADKPSTSRAGLYEELLAAQSLDWETYDEDVATAEAMLLSRQDFMAKLEDKSGNSSKNDS</sequence>
<dbReference type="EC" id="3.4.19.12" evidence="3"/>
<dbReference type="GO" id="GO:0006508">
    <property type="term" value="P:proteolysis"/>
    <property type="evidence" value="ECO:0007669"/>
    <property type="project" value="UniProtKB-KW"/>
</dbReference>
<keyword evidence="11" id="KW-1185">Reference proteome</keyword>
<dbReference type="Gene3D" id="3.90.70.80">
    <property type="match status" value="1"/>
</dbReference>
<dbReference type="GO" id="GO:0004843">
    <property type="term" value="F:cysteine-type deubiquitinase activity"/>
    <property type="evidence" value="ECO:0007669"/>
    <property type="project" value="UniProtKB-EC"/>
</dbReference>
<keyword evidence="4" id="KW-0645">Protease</keyword>
<dbReference type="InterPro" id="IPR050704">
    <property type="entry name" value="Peptidase_C85-like"/>
</dbReference>
<evidence type="ECO:0000259" key="9">
    <source>
        <dbReference type="PROSITE" id="PS50802"/>
    </source>
</evidence>
<evidence type="ECO:0000313" key="11">
    <source>
        <dbReference type="Proteomes" id="UP000835052"/>
    </source>
</evidence>
<dbReference type="PANTHER" id="PTHR12419">
    <property type="entry name" value="OTU DOMAIN CONTAINING PROTEIN"/>
    <property type="match status" value="1"/>
</dbReference>
<comment type="similarity">
    <text evidence="2">Belongs to the peptidase C85 family.</text>
</comment>
<evidence type="ECO:0000256" key="7">
    <source>
        <dbReference type="ARBA" id="ARBA00033460"/>
    </source>
</evidence>
<proteinExistence type="inferred from homology"/>
<keyword evidence="6" id="KW-0378">Hydrolase</keyword>
<gene>
    <name evidence="10" type="ORF">CAUJ_LOCUS6609</name>
</gene>
<evidence type="ECO:0000313" key="10">
    <source>
        <dbReference type="EMBL" id="CAD6190690.1"/>
    </source>
</evidence>
<feature type="compositionally biased region" description="Polar residues" evidence="8">
    <location>
        <begin position="98"/>
        <end position="112"/>
    </location>
</feature>
<protein>
    <recommendedName>
        <fullName evidence="3">ubiquitinyl hydrolase 1</fullName>
        <ecNumber evidence="3">3.4.19.12</ecNumber>
    </recommendedName>
    <alternativeName>
        <fullName evidence="7">Deubiquitinating enzyme A</fullName>
    </alternativeName>
</protein>
<dbReference type="Proteomes" id="UP000835052">
    <property type="component" value="Unassembled WGS sequence"/>
</dbReference>
<dbReference type="AlphaFoldDB" id="A0A8S1HBX5"/>
<organism evidence="10 11">
    <name type="scientific">Caenorhabditis auriculariae</name>
    <dbReference type="NCBI Taxonomy" id="2777116"/>
    <lineage>
        <taxon>Eukaryota</taxon>
        <taxon>Metazoa</taxon>
        <taxon>Ecdysozoa</taxon>
        <taxon>Nematoda</taxon>
        <taxon>Chromadorea</taxon>
        <taxon>Rhabditida</taxon>
        <taxon>Rhabditina</taxon>
        <taxon>Rhabditomorpha</taxon>
        <taxon>Rhabditoidea</taxon>
        <taxon>Rhabditidae</taxon>
        <taxon>Peloderinae</taxon>
        <taxon>Caenorhabditis</taxon>
    </lineage>
</organism>
<evidence type="ECO:0000256" key="8">
    <source>
        <dbReference type="SAM" id="MobiDB-lite"/>
    </source>
</evidence>
<feature type="domain" description="OTU" evidence="9">
    <location>
        <begin position="151"/>
        <end position="286"/>
    </location>
</feature>
<dbReference type="GO" id="GO:0016579">
    <property type="term" value="P:protein deubiquitination"/>
    <property type="evidence" value="ECO:0007669"/>
    <property type="project" value="TreeGrafter"/>
</dbReference>
<dbReference type="InterPro" id="IPR003323">
    <property type="entry name" value="OTU_dom"/>
</dbReference>
<feature type="compositionally biased region" description="Low complexity" evidence="8">
    <location>
        <begin position="113"/>
        <end position="123"/>
    </location>
</feature>
<feature type="compositionally biased region" description="Low complexity" evidence="8">
    <location>
        <begin position="71"/>
        <end position="87"/>
    </location>
</feature>